<organism evidence="3 4">
    <name type="scientific">Streptomyces bullii</name>
    <dbReference type="NCBI Taxonomy" id="349910"/>
    <lineage>
        <taxon>Bacteria</taxon>
        <taxon>Bacillati</taxon>
        <taxon>Actinomycetota</taxon>
        <taxon>Actinomycetes</taxon>
        <taxon>Kitasatosporales</taxon>
        <taxon>Streptomycetaceae</taxon>
        <taxon>Streptomyces</taxon>
    </lineage>
</organism>
<evidence type="ECO:0000256" key="2">
    <source>
        <dbReference type="SAM" id="Phobius"/>
    </source>
</evidence>
<feature type="transmembrane region" description="Helical" evidence="2">
    <location>
        <begin position="435"/>
        <end position="454"/>
    </location>
</feature>
<keyword evidence="2" id="KW-0812">Transmembrane</keyword>
<sequence>MGSVVGLLVEQGACGRARQQHNPWRLPGVQEMTGGQRSGRRAFCSDEETYVRQHNRPRLRPAAAVVAAAAIAAAVPAVAAPVAHAEEGGPALVISTLPRTTPEPGEVYEESVTLTNKGTQAVDGVTFRTRLTRGLDFPEPVEGCTYATLDDQIRQALCELDVVIEPGASVTAPVRFKALPKALMEAVEYGTGPTGEAPGEGFDDSYRRMTLTADNSADLVAVGEDTEALPGSRQSFTATLRNDGPGWVQNQESDDLPALLVQIPPGTTAVEVPKSCAPFGIDGPSGPSAPGKPKYVCWPSDATVEVGQSLSYTFLVKIDADAQDTEGVVKATSVYDIEPEYDRDLANNTARIRIDMPSDSEDGPSPSPSGGTATGGSGGGSADGGTGTGGNDPQGQAAGGSGTTGSGSSGASTGDSTNGSTGGNLATTGSDGTPLLAGAAAAAAGLGGLLVLAVRRRRAASASS</sequence>
<dbReference type="RefSeq" id="WP_381017059.1">
    <property type="nucleotide sequence ID" value="NZ_JBHSNY010000001.1"/>
</dbReference>
<evidence type="ECO:0000313" key="4">
    <source>
        <dbReference type="Proteomes" id="UP001596154"/>
    </source>
</evidence>
<comment type="caution">
    <text evidence="3">The sequence shown here is derived from an EMBL/GenBank/DDBJ whole genome shotgun (WGS) entry which is preliminary data.</text>
</comment>
<keyword evidence="4" id="KW-1185">Reference proteome</keyword>
<dbReference type="Proteomes" id="UP001596154">
    <property type="component" value="Unassembled WGS sequence"/>
</dbReference>
<protein>
    <recommendedName>
        <fullName evidence="5">LPXTG-motif cell wall anchor domain-containing protein</fullName>
    </recommendedName>
</protein>
<feature type="compositionally biased region" description="Low complexity" evidence="1">
    <location>
        <begin position="409"/>
        <end position="419"/>
    </location>
</feature>
<evidence type="ECO:0000313" key="3">
    <source>
        <dbReference type="EMBL" id="MFC5632919.1"/>
    </source>
</evidence>
<keyword evidence="2" id="KW-1133">Transmembrane helix</keyword>
<proteinExistence type="predicted"/>
<accession>A0ABW0UKP0</accession>
<gene>
    <name evidence="3" type="ORF">ACFPZJ_03760</name>
</gene>
<keyword evidence="2" id="KW-0472">Membrane</keyword>
<dbReference type="EMBL" id="JBHSNY010000001">
    <property type="protein sequence ID" value="MFC5632919.1"/>
    <property type="molecule type" value="Genomic_DNA"/>
</dbReference>
<feature type="compositionally biased region" description="Gly residues" evidence="1">
    <location>
        <begin position="372"/>
        <end position="408"/>
    </location>
</feature>
<evidence type="ECO:0000256" key="1">
    <source>
        <dbReference type="SAM" id="MobiDB-lite"/>
    </source>
</evidence>
<name>A0ABW0UKP0_9ACTN</name>
<evidence type="ECO:0008006" key="5">
    <source>
        <dbReference type="Google" id="ProtNLM"/>
    </source>
</evidence>
<feature type="region of interest" description="Disordered" evidence="1">
    <location>
        <begin position="354"/>
        <end position="434"/>
    </location>
</feature>
<reference evidence="4" key="1">
    <citation type="journal article" date="2019" name="Int. J. Syst. Evol. Microbiol.">
        <title>The Global Catalogue of Microorganisms (GCM) 10K type strain sequencing project: providing services to taxonomists for standard genome sequencing and annotation.</title>
        <authorList>
            <consortium name="The Broad Institute Genomics Platform"/>
            <consortium name="The Broad Institute Genome Sequencing Center for Infectious Disease"/>
            <person name="Wu L."/>
            <person name="Ma J."/>
        </authorList>
    </citation>
    <scope>NUCLEOTIDE SEQUENCE [LARGE SCALE GENOMIC DNA]</scope>
    <source>
        <strain evidence="4">CGMCC 4.7248</strain>
    </source>
</reference>